<comment type="caution">
    <text evidence="1">The sequence shown here is derived from an EMBL/GenBank/DDBJ whole genome shotgun (WGS) entry which is preliminary data.</text>
</comment>
<evidence type="ECO:0000313" key="1">
    <source>
        <dbReference type="EMBL" id="TYK29285.1"/>
    </source>
</evidence>
<dbReference type="EMBL" id="SSTD01001747">
    <property type="protein sequence ID" value="TYK29285.1"/>
    <property type="molecule type" value="Genomic_DNA"/>
</dbReference>
<proteinExistence type="predicted"/>
<dbReference type="Proteomes" id="UP000321947">
    <property type="component" value="Unassembled WGS sequence"/>
</dbReference>
<evidence type="ECO:0000313" key="2">
    <source>
        <dbReference type="Proteomes" id="UP000321947"/>
    </source>
</evidence>
<dbReference type="AlphaFoldDB" id="A0A5D3E1F4"/>
<protein>
    <submittedName>
        <fullName evidence="1">Transposon Tf2-1 polyprotein isoform X1</fullName>
    </submittedName>
</protein>
<gene>
    <name evidence="1" type="ORF">E5676_scaffold1212G00530</name>
</gene>
<organism evidence="1 2">
    <name type="scientific">Cucumis melo var. makuwa</name>
    <name type="common">Oriental melon</name>
    <dbReference type="NCBI Taxonomy" id="1194695"/>
    <lineage>
        <taxon>Eukaryota</taxon>
        <taxon>Viridiplantae</taxon>
        <taxon>Streptophyta</taxon>
        <taxon>Embryophyta</taxon>
        <taxon>Tracheophyta</taxon>
        <taxon>Spermatophyta</taxon>
        <taxon>Magnoliopsida</taxon>
        <taxon>eudicotyledons</taxon>
        <taxon>Gunneridae</taxon>
        <taxon>Pentapetalae</taxon>
        <taxon>rosids</taxon>
        <taxon>fabids</taxon>
        <taxon>Cucurbitales</taxon>
        <taxon>Cucurbitaceae</taxon>
        <taxon>Benincaseae</taxon>
        <taxon>Cucumis</taxon>
    </lineage>
</organism>
<sequence length="90" mass="9985">MNGLSPWLKSEVETLEPVGLAQIMKLALKIENREMVRKECGLSSAYDSKPSSKAQHMRNASMTTAYETVAIGNWPMRNITLREIAAGDNC</sequence>
<name>A0A5D3E1F4_CUCMM</name>
<reference evidence="1 2" key="1">
    <citation type="submission" date="2019-08" db="EMBL/GenBank/DDBJ databases">
        <title>Draft genome sequences of two oriental melons (Cucumis melo L. var makuwa).</title>
        <authorList>
            <person name="Kwon S.-Y."/>
        </authorList>
    </citation>
    <scope>NUCLEOTIDE SEQUENCE [LARGE SCALE GENOMIC DNA]</scope>
    <source>
        <strain evidence="2">cv. Chang Bougi</strain>
        <tissue evidence="1">Leaf</tissue>
    </source>
</reference>
<accession>A0A5D3E1F4</accession>